<dbReference type="RefSeq" id="WP_171609913.1">
    <property type="nucleotide sequence ID" value="NZ_WHPF01000022.1"/>
</dbReference>
<proteinExistence type="inferred from homology"/>
<sequence>MKKAMLVQWLMVSCMLFPGITVRAQDAKVTVAVAANMQYALKTLKTQFEKETGIQVEVILGSSGKLTQQIQEGAPFDVFISADTKYPLTLFQNKFATDSPKVYANGVLVLWSTKSDLKPEVNMQLLLMDKVKKIAIANPKTAPYGVAAVEILKRYKLYDKLQKKLVYGESITQTNQFIMSQSADIGFTAKSAVLSDEMLGKGTWVEIAHNGYSPIEQAAVLLKHGALNNKESSEKFYNFLYSKEAKKIYERFGYIVK</sequence>
<evidence type="ECO:0000256" key="2">
    <source>
        <dbReference type="ARBA" id="ARBA00022723"/>
    </source>
</evidence>
<dbReference type="CDD" id="cd13539">
    <property type="entry name" value="PBP2_AvModA"/>
    <property type="match status" value="1"/>
</dbReference>
<dbReference type="SUPFAM" id="SSF53850">
    <property type="entry name" value="Periplasmic binding protein-like II"/>
    <property type="match status" value="1"/>
</dbReference>
<dbReference type="GO" id="GO:0030973">
    <property type="term" value="F:molybdate ion binding"/>
    <property type="evidence" value="ECO:0007669"/>
    <property type="project" value="InterPro"/>
</dbReference>
<dbReference type="InterPro" id="IPR005950">
    <property type="entry name" value="ModA"/>
</dbReference>
<evidence type="ECO:0000313" key="7">
    <source>
        <dbReference type="Proteomes" id="UP000598971"/>
    </source>
</evidence>
<dbReference type="InterPro" id="IPR044084">
    <property type="entry name" value="AvModA-like_subst-bd"/>
</dbReference>
<evidence type="ECO:0000256" key="5">
    <source>
        <dbReference type="SAM" id="SignalP"/>
    </source>
</evidence>
<dbReference type="PANTHER" id="PTHR30632">
    <property type="entry name" value="MOLYBDATE-BINDING PERIPLASMIC PROTEIN"/>
    <property type="match status" value="1"/>
</dbReference>
<evidence type="ECO:0000256" key="3">
    <source>
        <dbReference type="ARBA" id="ARBA00022729"/>
    </source>
</evidence>
<reference evidence="6" key="1">
    <citation type="submission" date="2019-10" db="EMBL/GenBank/DDBJ databases">
        <title>Draft genome sequence of Panacibacter sp. KCS-6.</title>
        <authorList>
            <person name="Yim K.J."/>
        </authorList>
    </citation>
    <scope>NUCLEOTIDE SEQUENCE</scope>
    <source>
        <strain evidence="6">KCS-6</strain>
    </source>
</reference>
<keyword evidence="4" id="KW-0500">Molybdenum</keyword>
<feature type="chain" id="PRO_5035163321" evidence="5">
    <location>
        <begin position="25"/>
        <end position="257"/>
    </location>
</feature>
<dbReference type="GO" id="GO:0015689">
    <property type="term" value="P:molybdate ion transport"/>
    <property type="evidence" value="ECO:0007669"/>
    <property type="project" value="InterPro"/>
</dbReference>
<dbReference type="EMBL" id="WHPF01000022">
    <property type="protein sequence ID" value="NNV57958.1"/>
    <property type="molecule type" value="Genomic_DNA"/>
</dbReference>
<name>A0A8J8FHG7_9BACT</name>
<comment type="similarity">
    <text evidence="1">Belongs to the bacterial solute-binding protein ModA family.</text>
</comment>
<dbReference type="Gene3D" id="3.40.190.10">
    <property type="entry name" value="Periplasmic binding protein-like II"/>
    <property type="match status" value="2"/>
</dbReference>
<feature type="signal peptide" evidence="5">
    <location>
        <begin position="1"/>
        <end position="24"/>
    </location>
</feature>
<accession>A0A8J8FHG7</accession>
<organism evidence="6 7">
    <name type="scientific">Limnovirga soli</name>
    <dbReference type="NCBI Taxonomy" id="2656915"/>
    <lineage>
        <taxon>Bacteria</taxon>
        <taxon>Pseudomonadati</taxon>
        <taxon>Bacteroidota</taxon>
        <taxon>Chitinophagia</taxon>
        <taxon>Chitinophagales</taxon>
        <taxon>Chitinophagaceae</taxon>
        <taxon>Limnovirga</taxon>
    </lineage>
</organism>
<dbReference type="Proteomes" id="UP000598971">
    <property type="component" value="Unassembled WGS sequence"/>
</dbReference>
<keyword evidence="2 4" id="KW-0479">Metal-binding</keyword>
<feature type="binding site" evidence="4">
    <location>
        <position position="63"/>
    </location>
    <ligand>
        <name>molybdate</name>
        <dbReference type="ChEBI" id="CHEBI:36264"/>
    </ligand>
</feature>
<dbReference type="PIRSF" id="PIRSF004846">
    <property type="entry name" value="ModA"/>
    <property type="match status" value="1"/>
</dbReference>
<feature type="binding site" evidence="4">
    <location>
        <position position="171"/>
    </location>
    <ligand>
        <name>molybdate</name>
        <dbReference type="ChEBI" id="CHEBI:36264"/>
    </ligand>
</feature>
<gene>
    <name evidence="6" type="primary">modA</name>
    <name evidence="6" type="ORF">GD597_21015</name>
</gene>
<dbReference type="AlphaFoldDB" id="A0A8J8FHG7"/>
<keyword evidence="3 5" id="KW-0732">Signal</keyword>
<dbReference type="GO" id="GO:0046872">
    <property type="term" value="F:metal ion binding"/>
    <property type="evidence" value="ECO:0007669"/>
    <property type="project" value="UniProtKB-KW"/>
</dbReference>
<evidence type="ECO:0000256" key="1">
    <source>
        <dbReference type="ARBA" id="ARBA00009175"/>
    </source>
</evidence>
<dbReference type="Pfam" id="PF13531">
    <property type="entry name" value="SBP_bac_11"/>
    <property type="match status" value="1"/>
</dbReference>
<keyword evidence="7" id="KW-1185">Reference proteome</keyword>
<dbReference type="NCBIfam" id="TIGR01256">
    <property type="entry name" value="modA"/>
    <property type="match status" value="1"/>
</dbReference>
<dbReference type="InterPro" id="IPR050682">
    <property type="entry name" value="ModA/WtpA"/>
</dbReference>
<dbReference type="PANTHER" id="PTHR30632:SF14">
    <property type="entry name" value="TUNGSTATE_MOLYBDATE_CHROMATE-BINDING PROTEIN MODA"/>
    <property type="match status" value="1"/>
</dbReference>
<comment type="caution">
    <text evidence="6">The sequence shown here is derived from an EMBL/GenBank/DDBJ whole genome shotgun (WGS) entry which is preliminary data.</text>
</comment>
<evidence type="ECO:0000313" key="6">
    <source>
        <dbReference type="EMBL" id="NNV57958.1"/>
    </source>
</evidence>
<evidence type="ECO:0000256" key="4">
    <source>
        <dbReference type="PIRSR" id="PIRSR004846-1"/>
    </source>
</evidence>
<protein>
    <submittedName>
        <fullName evidence="6">Molybdate ABC transporter substrate-binding protein</fullName>
    </submittedName>
</protein>